<reference evidence="3" key="1">
    <citation type="submission" date="2020-05" db="EMBL/GenBank/DDBJ databases">
        <authorList>
            <person name="Chiriac C."/>
            <person name="Salcher M."/>
            <person name="Ghai R."/>
            <person name="Kavagutti S V."/>
        </authorList>
    </citation>
    <scope>NUCLEOTIDE SEQUENCE</scope>
</reference>
<feature type="transmembrane region" description="Helical" evidence="1">
    <location>
        <begin position="20"/>
        <end position="40"/>
    </location>
</feature>
<protein>
    <submittedName>
        <fullName evidence="3">Unannotated protein</fullName>
    </submittedName>
</protein>
<name>A0A6J7DI28_9ZZZZ</name>
<evidence type="ECO:0000256" key="1">
    <source>
        <dbReference type="SAM" id="Phobius"/>
    </source>
</evidence>
<dbReference type="EMBL" id="CAEZVJ010000049">
    <property type="protein sequence ID" value="CAB4627701.1"/>
    <property type="molecule type" value="Genomic_DNA"/>
</dbReference>
<dbReference type="AlphaFoldDB" id="A0A6J7DI28"/>
<dbReference type="EMBL" id="CAFBLO010000053">
    <property type="protein sequence ID" value="CAB4868968.1"/>
    <property type="molecule type" value="Genomic_DNA"/>
</dbReference>
<keyword evidence="1" id="KW-1133">Transmembrane helix</keyword>
<sequence>MYSALWRVLPGPRWLKVIEAVVLGIVVLSVCVEWVFPWIAENFIQTESTVDQ</sequence>
<evidence type="ECO:0000313" key="2">
    <source>
        <dbReference type="EMBL" id="CAB4627701.1"/>
    </source>
</evidence>
<proteinExistence type="predicted"/>
<gene>
    <name evidence="2" type="ORF">UFOPK1961_00560</name>
    <name evidence="3" type="ORF">UFOPK3364_00641</name>
</gene>
<keyword evidence="1" id="KW-0472">Membrane</keyword>
<accession>A0A6J7DI28</accession>
<organism evidence="3">
    <name type="scientific">freshwater metagenome</name>
    <dbReference type="NCBI Taxonomy" id="449393"/>
    <lineage>
        <taxon>unclassified sequences</taxon>
        <taxon>metagenomes</taxon>
        <taxon>ecological metagenomes</taxon>
    </lineage>
</organism>
<keyword evidence="1" id="KW-0812">Transmembrane</keyword>
<evidence type="ECO:0000313" key="3">
    <source>
        <dbReference type="EMBL" id="CAB4868968.1"/>
    </source>
</evidence>